<dbReference type="Proteomes" id="UP000632377">
    <property type="component" value="Unassembled WGS sequence"/>
</dbReference>
<dbReference type="SFLD" id="SFLDS00003">
    <property type="entry name" value="Haloacid_Dehalogenase"/>
    <property type="match status" value="1"/>
</dbReference>
<proteinExistence type="predicted"/>
<dbReference type="InterPro" id="IPR036412">
    <property type="entry name" value="HAD-like_sf"/>
</dbReference>
<dbReference type="GO" id="GO:0016787">
    <property type="term" value="F:hydrolase activity"/>
    <property type="evidence" value="ECO:0007669"/>
    <property type="project" value="UniProtKB-KW"/>
</dbReference>
<accession>A0ABS1TGI2</accession>
<dbReference type="PANTHER" id="PTHR43434:SF25">
    <property type="entry name" value="PHOSPHOGLYCOLATE PHOSPHATASE"/>
    <property type="match status" value="1"/>
</dbReference>
<dbReference type="RefSeq" id="WP_202751218.1">
    <property type="nucleotide sequence ID" value="NZ_JAESWC010000023.1"/>
</dbReference>
<dbReference type="InterPro" id="IPR006439">
    <property type="entry name" value="HAD-SF_hydro_IA"/>
</dbReference>
<sequence length="208" mass="24282">MNYTDIIWDFDGTLFDTYPSIIYAFKMALKDDGIETEDDNIHKYIKISVSDAINYFSENYSISESFISRFKAYEKEAPIDKIVPFKYAKEICEEIAKNGGKNFILTHRGNSTYKYLKAYNMEKCFTEVVNKHSGFKRKPHPEAFNYLIDKYEIDKSRALVVGDRELEIMGAKNSNISSCLYDTNNVNYSEKPDFIIYSLEELKEILFD</sequence>
<dbReference type="Pfam" id="PF13419">
    <property type="entry name" value="HAD_2"/>
    <property type="match status" value="1"/>
</dbReference>
<dbReference type="InterPro" id="IPR050155">
    <property type="entry name" value="HAD-like_hydrolase_sf"/>
</dbReference>
<evidence type="ECO:0000313" key="1">
    <source>
        <dbReference type="EMBL" id="MBL4938478.1"/>
    </source>
</evidence>
<keyword evidence="1" id="KW-0378">Hydrolase</keyword>
<reference evidence="1 2" key="1">
    <citation type="submission" date="2021-01" db="EMBL/GenBank/DDBJ databases">
        <title>Genome public.</title>
        <authorList>
            <person name="Liu C."/>
            <person name="Sun Q."/>
        </authorList>
    </citation>
    <scope>NUCLEOTIDE SEQUENCE [LARGE SCALE GENOMIC DNA]</scope>
    <source>
        <strain evidence="1 2">YIM B02515</strain>
    </source>
</reference>
<dbReference type="SUPFAM" id="SSF56784">
    <property type="entry name" value="HAD-like"/>
    <property type="match status" value="1"/>
</dbReference>
<evidence type="ECO:0000313" key="2">
    <source>
        <dbReference type="Proteomes" id="UP000632377"/>
    </source>
</evidence>
<dbReference type="Gene3D" id="1.10.150.240">
    <property type="entry name" value="Putative phosphatase, domain 2"/>
    <property type="match status" value="1"/>
</dbReference>
<protein>
    <submittedName>
        <fullName evidence="1">HAD-IA family hydrolase</fullName>
    </submittedName>
</protein>
<dbReference type="NCBIfam" id="TIGR01549">
    <property type="entry name" value="HAD-SF-IA-v1"/>
    <property type="match status" value="1"/>
</dbReference>
<comment type="caution">
    <text evidence="1">The sequence shown here is derived from an EMBL/GenBank/DDBJ whole genome shotgun (WGS) entry which is preliminary data.</text>
</comment>
<dbReference type="PANTHER" id="PTHR43434">
    <property type="entry name" value="PHOSPHOGLYCOLATE PHOSPHATASE"/>
    <property type="match status" value="1"/>
</dbReference>
<dbReference type="SFLD" id="SFLDG01129">
    <property type="entry name" value="C1.5:_HAD__Beta-PGM__Phosphata"/>
    <property type="match status" value="1"/>
</dbReference>
<gene>
    <name evidence="1" type="ORF">JK636_22500</name>
</gene>
<dbReference type="InterPro" id="IPR023214">
    <property type="entry name" value="HAD_sf"/>
</dbReference>
<dbReference type="EMBL" id="JAESWC010000023">
    <property type="protein sequence ID" value="MBL4938478.1"/>
    <property type="molecule type" value="Genomic_DNA"/>
</dbReference>
<keyword evidence="2" id="KW-1185">Reference proteome</keyword>
<dbReference type="InterPro" id="IPR023198">
    <property type="entry name" value="PGP-like_dom2"/>
</dbReference>
<dbReference type="SFLD" id="SFLDG01135">
    <property type="entry name" value="C1.5.6:_HAD__Beta-PGM__Phospha"/>
    <property type="match status" value="1"/>
</dbReference>
<dbReference type="InterPro" id="IPR041492">
    <property type="entry name" value="HAD_2"/>
</dbReference>
<dbReference type="Gene3D" id="3.40.50.1000">
    <property type="entry name" value="HAD superfamily/HAD-like"/>
    <property type="match status" value="1"/>
</dbReference>
<organism evidence="1 2">
    <name type="scientific">Clostridium rhizosphaerae</name>
    <dbReference type="NCBI Taxonomy" id="2803861"/>
    <lineage>
        <taxon>Bacteria</taxon>
        <taxon>Bacillati</taxon>
        <taxon>Bacillota</taxon>
        <taxon>Clostridia</taxon>
        <taxon>Eubacteriales</taxon>
        <taxon>Clostridiaceae</taxon>
        <taxon>Clostridium</taxon>
    </lineage>
</organism>
<name>A0ABS1TGI2_9CLOT</name>